<dbReference type="AlphaFoldDB" id="A0AAN7U482"/>
<keyword evidence="1" id="KW-0472">Membrane</keyword>
<organism evidence="2 3">
    <name type="scientific">Dictyostelium firmibasis</name>
    <dbReference type="NCBI Taxonomy" id="79012"/>
    <lineage>
        <taxon>Eukaryota</taxon>
        <taxon>Amoebozoa</taxon>
        <taxon>Evosea</taxon>
        <taxon>Eumycetozoa</taxon>
        <taxon>Dictyostelia</taxon>
        <taxon>Dictyosteliales</taxon>
        <taxon>Dictyosteliaceae</taxon>
        <taxon>Dictyostelium</taxon>
    </lineage>
</organism>
<dbReference type="PANTHER" id="PTHR32256">
    <property type="match status" value="1"/>
</dbReference>
<reference evidence="2 3" key="1">
    <citation type="submission" date="2023-11" db="EMBL/GenBank/DDBJ databases">
        <title>Dfirmibasis_genome.</title>
        <authorList>
            <person name="Edelbroek B."/>
            <person name="Kjellin J."/>
            <person name="Jerlstrom-Hultqvist J."/>
            <person name="Soderbom F."/>
        </authorList>
    </citation>
    <scope>NUCLEOTIDE SEQUENCE [LARGE SCALE GENOMIC DNA]</scope>
    <source>
        <strain evidence="2 3">TNS-C-14</strain>
    </source>
</reference>
<accession>A0AAN7U482</accession>
<keyword evidence="1" id="KW-0812">Transmembrane</keyword>
<feature type="transmembrane region" description="Helical" evidence="1">
    <location>
        <begin position="7"/>
        <end position="24"/>
    </location>
</feature>
<evidence type="ECO:0000313" key="2">
    <source>
        <dbReference type="EMBL" id="KAK5581455.1"/>
    </source>
</evidence>
<proteinExistence type="predicted"/>
<sequence>MRKVQINYILLLNLIFIILINFVISHKCLNDDQCEPPYGYCRKDNQVFIIGGCFINHNENKIYFVGRYTIKNIEETFLFSIPITNEKVNEGFQRHMKIDEDLLRNENQTKYKRVTGVQLFVDNPNKNVEIISRLCNNGNIDDIDKIGKEILEIPSTISQEENEVGEITQYICFEKKLITKQFLRINSTYFKEINSAENIIYNDINCKSIWEIDSNIYFRRPYYSQSLSEFDEFGFTTLRCINCSIKYYSTKLTLPKYRDSSKISFAYDFIYYALEDGIIGKPIKCLTNNFINENYYTTSDECRGSYILKETGINSIQAFHGLNYLIYTTPSTIGKIINIDDQDLYYSNNIKNILLYDHKYEFGFCHCSGNFIGEECKTCNGTIIKNWEYATEKPFCVPFDDDGYPVYCSENGVYYWESKQENSMCNIDIFGEKSRSNYYCKQRYCVKESFNPINFNPWKYYTFNWKPSNSILKIK</sequence>
<dbReference type="InterPro" id="IPR053369">
    <property type="entry name" value="SrfA-induced_signal"/>
</dbReference>
<comment type="caution">
    <text evidence="2">The sequence shown here is derived from an EMBL/GenBank/DDBJ whole genome shotgun (WGS) entry which is preliminary data.</text>
</comment>
<dbReference type="Proteomes" id="UP001344447">
    <property type="component" value="Unassembled WGS sequence"/>
</dbReference>
<evidence type="ECO:0000256" key="1">
    <source>
        <dbReference type="SAM" id="Phobius"/>
    </source>
</evidence>
<name>A0AAN7U482_9MYCE</name>
<dbReference type="EMBL" id="JAVFKY010000002">
    <property type="protein sequence ID" value="KAK5581455.1"/>
    <property type="molecule type" value="Genomic_DNA"/>
</dbReference>
<evidence type="ECO:0000313" key="3">
    <source>
        <dbReference type="Proteomes" id="UP001344447"/>
    </source>
</evidence>
<keyword evidence="3" id="KW-1185">Reference proteome</keyword>
<protein>
    <submittedName>
        <fullName evidence="2">Uncharacterized protein</fullName>
    </submittedName>
</protein>
<gene>
    <name evidence="2" type="ORF">RB653_001488</name>
</gene>
<keyword evidence="1" id="KW-1133">Transmembrane helix</keyword>
<dbReference type="PANTHER" id="PTHR32256:SF7">
    <property type="entry name" value="EGF-LIKE DOMAIN-CONTAINING PROTEIN"/>
    <property type="match status" value="1"/>
</dbReference>